<feature type="domain" description="Retroviral polymerase SH3-like" evidence="2">
    <location>
        <begin position="23"/>
        <end position="83"/>
    </location>
</feature>
<comment type="caution">
    <text evidence="3">The sequence shown here is derived from an EMBL/GenBank/DDBJ whole genome shotgun (WGS) entry which is preliminary data.</text>
</comment>
<dbReference type="Pfam" id="PF25597">
    <property type="entry name" value="SH3_retrovirus"/>
    <property type="match status" value="1"/>
</dbReference>
<protein>
    <submittedName>
        <fullName evidence="3">Retrovirus-related pol polyprotein from transposon tnt 1-94</fullName>
    </submittedName>
</protein>
<sequence>MKSPYQVLYKSKVDYKTLKTFGCACYPCLRPYQQHKFNFHSTKCVLLGFSESHKGYKCLSSTGKIYISRHVVFNEFEFPFESEFIVKKQPNSAESETIVSWFQFPSQLNNSDPSPTDTAHLDATQAAESFPSSSNDIQQPHNKSYGDEGRNQTLSDINEPLIETGDGSSQNTER</sequence>
<proteinExistence type="predicted"/>
<evidence type="ECO:0000313" key="3">
    <source>
        <dbReference type="EMBL" id="KAL2532596.1"/>
    </source>
</evidence>
<feature type="region of interest" description="Disordered" evidence="1">
    <location>
        <begin position="126"/>
        <end position="174"/>
    </location>
</feature>
<organism evidence="3 4">
    <name type="scientific">Abeliophyllum distichum</name>
    <dbReference type="NCBI Taxonomy" id="126358"/>
    <lineage>
        <taxon>Eukaryota</taxon>
        <taxon>Viridiplantae</taxon>
        <taxon>Streptophyta</taxon>
        <taxon>Embryophyta</taxon>
        <taxon>Tracheophyta</taxon>
        <taxon>Spermatophyta</taxon>
        <taxon>Magnoliopsida</taxon>
        <taxon>eudicotyledons</taxon>
        <taxon>Gunneridae</taxon>
        <taxon>Pentapetalae</taxon>
        <taxon>asterids</taxon>
        <taxon>lamiids</taxon>
        <taxon>Lamiales</taxon>
        <taxon>Oleaceae</taxon>
        <taxon>Forsythieae</taxon>
        <taxon>Abeliophyllum</taxon>
    </lineage>
</organism>
<dbReference type="Proteomes" id="UP001604336">
    <property type="component" value="Unassembled WGS sequence"/>
</dbReference>
<gene>
    <name evidence="3" type="ORF">Adt_05947</name>
</gene>
<evidence type="ECO:0000313" key="4">
    <source>
        <dbReference type="Proteomes" id="UP001604336"/>
    </source>
</evidence>
<keyword evidence="4" id="KW-1185">Reference proteome</keyword>
<accession>A0ABD1V5Y1</accession>
<dbReference type="InterPro" id="IPR057670">
    <property type="entry name" value="SH3_retrovirus"/>
</dbReference>
<evidence type="ECO:0000256" key="1">
    <source>
        <dbReference type="SAM" id="MobiDB-lite"/>
    </source>
</evidence>
<reference evidence="4" key="1">
    <citation type="submission" date="2024-07" db="EMBL/GenBank/DDBJ databases">
        <title>Two chromosome-level genome assemblies of Korean endemic species Abeliophyllum distichum and Forsythia ovata (Oleaceae).</title>
        <authorList>
            <person name="Jang H."/>
        </authorList>
    </citation>
    <scope>NUCLEOTIDE SEQUENCE [LARGE SCALE GENOMIC DNA]</scope>
</reference>
<name>A0ABD1V5Y1_9LAMI</name>
<dbReference type="EMBL" id="JBFOLK010000002">
    <property type="protein sequence ID" value="KAL2532596.1"/>
    <property type="molecule type" value="Genomic_DNA"/>
</dbReference>
<feature type="compositionally biased region" description="Polar residues" evidence="1">
    <location>
        <begin position="126"/>
        <end position="142"/>
    </location>
</feature>
<dbReference type="AlphaFoldDB" id="A0ABD1V5Y1"/>
<evidence type="ECO:0000259" key="2">
    <source>
        <dbReference type="Pfam" id="PF25597"/>
    </source>
</evidence>